<evidence type="ECO:0000313" key="4">
    <source>
        <dbReference type="Proteomes" id="UP000054564"/>
    </source>
</evidence>
<proteinExistence type="inferred from homology"/>
<dbReference type="InterPro" id="IPR010061">
    <property type="entry name" value="MeMal-semiAld_DH"/>
</dbReference>
<evidence type="ECO:0000313" key="3">
    <source>
        <dbReference type="EMBL" id="KNE92142.1"/>
    </source>
</evidence>
<dbReference type="GO" id="GO:0004491">
    <property type="term" value="F:methylmalonate-semialdehyde dehydrogenase (acylating, NAD) activity"/>
    <property type="evidence" value="ECO:0007669"/>
    <property type="project" value="InterPro"/>
</dbReference>
<dbReference type="EMBL" id="AJIL01000173">
    <property type="protein sequence ID" value="KNE92142.1"/>
    <property type="molecule type" value="Genomic_DNA"/>
</dbReference>
<protein>
    <recommendedName>
        <fullName evidence="5">FAR1 domain-containing protein</fullName>
    </recommendedName>
</protein>
<reference evidence="4" key="1">
    <citation type="submission" date="2014-03" db="EMBL/GenBank/DDBJ databases">
        <title>The Genome Sequence of Puccinia striiformis f. sp. tritici PST-78.</title>
        <authorList>
            <consortium name="The Broad Institute Genome Sequencing Platform"/>
            <person name="Cuomo C."/>
            <person name="Hulbert S."/>
            <person name="Chen X."/>
            <person name="Walker B."/>
            <person name="Young S.K."/>
            <person name="Zeng Q."/>
            <person name="Gargeya S."/>
            <person name="Fitzgerald M."/>
            <person name="Haas B."/>
            <person name="Abouelleil A."/>
            <person name="Alvarado L."/>
            <person name="Arachchi H.M."/>
            <person name="Berlin A.M."/>
            <person name="Chapman S.B."/>
            <person name="Goldberg J."/>
            <person name="Griggs A."/>
            <person name="Gujja S."/>
            <person name="Hansen M."/>
            <person name="Howarth C."/>
            <person name="Imamovic A."/>
            <person name="Larimer J."/>
            <person name="McCowan C."/>
            <person name="Montmayeur A."/>
            <person name="Murphy C."/>
            <person name="Neiman D."/>
            <person name="Pearson M."/>
            <person name="Priest M."/>
            <person name="Roberts A."/>
            <person name="Saif S."/>
            <person name="Shea T."/>
            <person name="Sisk P."/>
            <person name="Sykes S."/>
            <person name="Wortman J."/>
            <person name="Nusbaum C."/>
            <person name="Birren B."/>
        </authorList>
    </citation>
    <scope>NUCLEOTIDE SEQUENCE [LARGE SCALE GENOMIC DNA]</scope>
    <source>
        <strain evidence="4">race PST-78</strain>
    </source>
</reference>
<feature type="region of interest" description="Disordered" evidence="2">
    <location>
        <begin position="74"/>
        <end position="96"/>
    </location>
</feature>
<sequence>MEEVDTMPPPPEKNYDSTEECLKDIQEWALNHHYANVTESSYYVNAASEPGKKEACVISPCDKSGDYWPHHSIVANHSDTPKEPCPATSKNGNKSRKNACPLKIVLSQDVAISKWFTIVKKPNHNHGPSDDPSAHLVHRKFTAAQAAEIKKLNMAGVMPLKIKNSLMKDHKNVVCAPHKAIHNLIYKKRKENLPLVPQSTV</sequence>
<comment type="caution">
    <text evidence="3">The sequence shown here is derived from an EMBL/GenBank/DDBJ whole genome shotgun (WGS) entry which is preliminary data.</text>
</comment>
<dbReference type="AlphaFoldDB" id="A0A0L0UYK8"/>
<dbReference type="GO" id="GO:0006210">
    <property type="term" value="P:thymine catabolic process"/>
    <property type="evidence" value="ECO:0007669"/>
    <property type="project" value="TreeGrafter"/>
</dbReference>
<evidence type="ECO:0000256" key="2">
    <source>
        <dbReference type="SAM" id="MobiDB-lite"/>
    </source>
</evidence>
<dbReference type="GO" id="GO:0006574">
    <property type="term" value="P:L-valine catabolic process"/>
    <property type="evidence" value="ECO:0007669"/>
    <property type="project" value="TreeGrafter"/>
</dbReference>
<accession>A0A0L0UYK8</accession>
<dbReference type="STRING" id="1165861.A0A0L0UYK8"/>
<name>A0A0L0UYK8_9BASI</name>
<dbReference type="PANTHER" id="PTHR43866:SF3">
    <property type="entry name" value="METHYLMALONATE-SEMIALDEHYDE DEHYDROGENASE [ACYLATING], MITOCHONDRIAL"/>
    <property type="match status" value="1"/>
</dbReference>
<dbReference type="GO" id="GO:0005739">
    <property type="term" value="C:mitochondrion"/>
    <property type="evidence" value="ECO:0007669"/>
    <property type="project" value="TreeGrafter"/>
</dbReference>
<evidence type="ECO:0000256" key="1">
    <source>
        <dbReference type="ARBA" id="ARBA00009986"/>
    </source>
</evidence>
<dbReference type="PANTHER" id="PTHR43866">
    <property type="entry name" value="MALONATE-SEMIALDEHYDE DEHYDROGENASE"/>
    <property type="match status" value="1"/>
</dbReference>
<comment type="similarity">
    <text evidence="1">Belongs to the aldehyde dehydrogenase family.</text>
</comment>
<dbReference type="Proteomes" id="UP000054564">
    <property type="component" value="Unassembled WGS sequence"/>
</dbReference>
<organism evidence="3 4">
    <name type="scientific">Puccinia striiformis f. sp. tritici PST-78</name>
    <dbReference type="NCBI Taxonomy" id="1165861"/>
    <lineage>
        <taxon>Eukaryota</taxon>
        <taxon>Fungi</taxon>
        <taxon>Dikarya</taxon>
        <taxon>Basidiomycota</taxon>
        <taxon>Pucciniomycotina</taxon>
        <taxon>Pucciniomycetes</taxon>
        <taxon>Pucciniales</taxon>
        <taxon>Pucciniaceae</taxon>
        <taxon>Puccinia</taxon>
    </lineage>
</organism>
<gene>
    <name evidence="3" type="ORF">PSTG_14434</name>
</gene>
<keyword evidence="4" id="KW-1185">Reference proteome</keyword>
<evidence type="ECO:0008006" key="5">
    <source>
        <dbReference type="Google" id="ProtNLM"/>
    </source>
</evidence>